<evidence type="ECO:0000313" key="10">
    <source>
        <dbReference type="EMBL" id="MBB5181336.1"/>
    </source>
</evidence>
<evidence type="ECO:0000256" key="7">
    <source>
        <dbReference type="ARBA" id="ARBA00023204"/>
    </source>
</evidence>
<dbReference type="FunFam" id="1.10.10.10:FF:000214">
    <property type="entry name" value="Methylated-DNA--protein-cysteine methyltransferase"/>
    <property type="match status" value="1"/>
</dbReference>
<dbReference type="CDD" id="cd06445">
    <property type="entry name" value="ATase"/>
    <property type="match status" value="1"/>
</dbReference>
<accession>A0A7W8CU36</accession>
<dbReference type="NCBIfam" id="TIGR00589">
    <property type="entry name" value="ogt"/>
    <property type="match status" value="1"/>
</dbReference>
<organism evidence="10 11">
    <name type="scientific">Planococcus koreensis</name>
    <dbReference type="NCBI Taxonomy" id="112331"/>
    <lineage>
        <taxon>Bacteria</taxon>
        <taxon>Bacillati</taxon>
        <taxon>Bacillota</taxon>
        <taxon>Bacilli</taxon>
        <taxon>Bacillales</taxon>
        <taxon>Caryophanaceae</taxon>
        <taxon>Planococcus</taxon>
    </lineage>
</organism>
<dbReference type="PROSITE" id="PS00374">
    <property type="entry name" value="MGMT"/>
    <property type="match status" value="1"/>
</dbReference>
<dbReference type="Gene3D" id="1.10.10.10">
    <property type="entry name" value="Winged helix-like DNA-binding domain superfamily/Winged helix DNA-binding domain"/>
    <property type="match status" value="1"/>
</dbReference>
<proteinExistence type="inferred from homology"/>
<dbReference type="SUPFAM" id="SSF53155">
    <property type="entry name" value="Methylated DNA-protein cysteine methyltransferase domain"/>
    <property type="match status" value="1"/>
</dbReference>
<keyword evidence="4 10" id="KW-0489">Methyltransferase</keyword>
<evidence type="ECO:0000256" key="8">
    <source>
        <dbReference type="ARBA" id="ARBA00049348"/>
    </source>
</evidence>
<dbReference type="AlphaFoldDB" id="A0A7W8CU36"/>
<feature type="domain" description="Methylated-DNA-[protein]-cysteine S-methyltransferase DNA binding" evidence="9">
    <location>
        <begin position="87"/>
        <end position="166"/>
    </location>
</feature>
<keyword evidence="6" id="KW-0227">DNA damage</keyword>
<dbReference type="PANTHER" id="PTHR10815">
    <property type="entry name" value="METHYLATED-DNA--PROTEIN-CYSTEINE METHYLTRANSFERASE"/>
    <property type="match status" value="1"/>
</dbReference>
<evidence type="ECO:0000256" key="2">
    <source>
        <dbReference type="ARBA" id="ARBA00008711"/>
    </source>
</evidence>
<gene>
    <name evidence="10" type="ORF">HNQ44_002801</name>
</gene>
<dbReference type="Proteomes" id="UP000525923">
    <property type="component" value="Unassembled WGS sequence"/>
</dbReference>
<dbReference type="OrthoDB" id="9802228at2"/>
<keyword evidence="11" id="KW-1185">Reference proteome</keyword>
<sequence length="175" mass="19389">MDKLIEWSVLENRHWTLYIAKTLYGLCYVGSPGESFEHFSAYLKKRFAGSRLEENRQALEPYRKQLLDCLSGAESSFTLPIDAKGTPFQRDVWQALQQIPFGRTVPYSEIAALVGRPTAIRAVGTAIGANPVLIAVPCHRVIGKNGAISGYRGGLELKRFLLELEAGKNPSNPLI</sequence>
<evidence type="ECO:0000256" key="5">
    <source>
        <dbReference type="ARBA" id="ARBA00022679"/>
    </source>
</evidence>
<dbReference type="EC" id="2.1.1.63" evidence="3"/>
<dbReference type="InterPro" id="IPR036388">
    <property type="entry name" value="WH-like_DNA-bd_sf"/>
</dbReference>
<dbReference type="Pfam" id="PF01035">
    <property type="entry name" value="DNA_binding_1"/>
    <property type="match status" value="1"/>
</dbReference>
<dbReference type="GO" id="GO:0003908">
    <property type="term" value="F:methylated-DNA-[protein]-cysteine S-methyltransferase activity"/>
    <property type="evidence" value="ECO:0007669"/>
    <property type="project" value="UniProtKB-EC"/>
</dbReference>
<dbReference type="Gene3D" id="3.30.160.70">
    <property type="entry name" value="Methylated DNA-protein cysteine methyltransferase domain"/>
    <property type="match status" value="1"/>
</dbReference>
<dbReference type="InterPro" id="IPR036631">
    <property type="entry name" value="MGMT_N_sf"/>
</dbReference>
<evidence type="ECO:0000313" key="11">
    <source>
        <dbReference type="Proteomes" id="UP000525923"/>
    </source>
</evidence>
<dbReference type="EMBL" id="JACHHE010000008">
    <property type="protein sequence ID" value="MBB5181336.1"/>
    <property type="molecule type" value="Genomic_DNA"/>
</dbReference>
<dbReference type="GO" id="GO:0032259">
    <property type="term" value="P:methylation"/>
    <property type="evidence" value="ECO:0007669"/>
    <property type="project" value="UniProtKB-KW"/>
</dbReference>
<comment type="catalytic activity">
    <reaction evidence="1">
        <text>a 4-O-methyl-thymidine in DNA + L-cysteinyl-[protein] = a thymidine in DNA + S-methyl-L-cysteinyl-[protein]</text>
        <dbReference type="Rhea" id="RHEA:53428"/>
        <dbReference type="Rhea" id="RHEA-COMP:10131"/>
        <dbReference type="Rhea" id="RHEA-COMP:10132"/>
        <dbReference type="Rhea" id="RHEA-COMP:13555"/>
        <dbReference type="Rhea" id="RHEA-COMP:13556"/>
        <dbReference type="ChEBI" id="CHEBI:29950"/>
        <dbReference type="ChEBI" id="CHEBI:82612"/>
        <dbReference type="ChEBI" id="CHEBI:137386"/>
        <dbReference type="ChEBI" id="CHEBI:137387"/>
        <dbReference type="EC" id="2.1.1.63"/>
    </reaction>
</comment>
<comment type="caution">
    <text evidence="10">The sequence shown here is derived from an EMBL/GenBank/DDBJ whole genome shotgun (WGS) entry which is preliminary data.</text>
</comment>
<dbReference type="GO" id="GO:0006281">
    <property type="term" value="P:DNA repair"/>
    <property type="evidence" value="ECO:0007669"/>
    <property type="project" value="UniProtKB-KW"/>
</dbReference>
<dbReference type="InterPro" id="IPR014048">
    <property type="entry name" value="MethylDNA_cys_MeTrfase_DNA-bd"/>
</dbReference>
<name>A0A7W8CU36_9BACL</name>
<keyword evidence="5 10" id="KW-0808">Transferase</keyword>
<keyword evidence="7" id="KW-0234">DNA repair</keyword>
<dbReference type="PANTHER" id="PTHR10815:SF12">
    <property type="entry name" value="METHYLATED-DNA--PROTEIN-CYSTEINE METHYLTRANSFERASE, INDUCIBLE"/>
    <property type="match status" value="1"/>
</dbReference>
<reference evidence="10 11" key="1">
    <citation type="submission" date="2020-08" db="EMBL/GenBank/DDBJ databases">
        <title>Genomic Encyclopedia of Type Strains, Phase IV (KMG-IV): sequencing the most valuable type-strain genomes for metagenomic binning, comparative biology and taxonomic classification.</title>
        <authorList>
            <person name="Goeker M."/>
        </authorList>
    </citation>
    <scope>NUCLEOTIDE SEQUENCE [LARGE SCALE GENOMIC DNA]</scope>
    <source>
        <strain evidence="10 11">DSM 15895</strain>
    </source>
</reference>
<evidence type="ECO:0000256" key="1">
    <source>
        <dbReference type="ARBA" id="ARBA00001286"/>
    </source>
</evidence>
<dbReference type="InterPro" id="IPR001497">
    <property type="entry name" value="MethylDNA_cys_MeTrfase_AS"/>
</dbReference>
<dbReference type="RefSeq" id="WP_135503373.1">
    <property type="nucleotide sequence ID" value="NZ_CP181055.1"/>
</dbReference>
<dbReference type="InterPro" id="IPR036217">
    <property type="entry name" value="MethylDNA_cys_MeTrfase_DNAb"/>
</dbReference>
<protein>
    <recommendedName>
        <fullName evidence="3">methylated-DNA--[protein]-cysteine S-methyltransferase</fullName>
        <ecNumber evidence="3">2.1.1.63</ecNumber>
    </recommendedName>
</protein>
<comment type="similarity">
    <text evidence="2">Belongs to the MGMT family.</text>
</comment>
<comment type="catalytic activity">
    <reaction evidence="8">
        <text>a 6-O-methyl-2'-deoxyguanosine in DNA + L-cysteinyl-[protein] = S-methyl-L-cysteinyl-[protein] + a 2'-deoxyguanosine in DNA</text>
        <dbReference type="Rhea" id="RHEA:24000"/>
        <dbReference type="Rhea" id="RHEA-COMP:10131"/>
        <dbReference type="Rhea" id="RHEA-COMP:10132"/>
        <dbReference type="Rhea" id="RHEA-COMP:11367"/>
        <dbReference type="Rhea" id="RHEA-COMP:11368"/>
        <dbReference type="ChEBI" id="CHEBI:29950"/>
        <dbReference type="ChEBI" id="CHEBI:82612"/>
        <dbReference type="ChEBI" id="CHEBI:85445"/>
        <dbReference type="ChEBI" id="CHEBI:85448"/>
        <dbReference type="EC" id="2.1.1.63"/>
    </reaction>
</comment>
<dbReference type="SUPFAM" id="SSF46767">
    <property type="entry name" value="Methylated DNA-protein cysteine methyltransferase, C-terminal domain"/>
    <property type="match status" value="1"/>
</dbReference>
<evidence type="ECO:0000256" key="4">
    <source>
        <dbReference type="ARBA" id="ARBA00022603"/>
    </source>
</evidence>
<evidence type="ECO:0000259" key="9">
    <source>
        <dbReference type="Pfam" id="PF01035"/>
    </source>
</evidence>
<evidence type="ECO:0000256" key="3">
    <source>
        <dbReference type="ARBA" id="ARBA00011918"/>
    </source>
</evidence>
<evidence type="ECO:0000256" key="6">
    <source>
        <dbReference type="ARBA" id="ARBA00022763"/>
    </source>
</evidence>